<dbReference type="AlphaFoldDB" id="A0A1I8F2J2"/>
<reference evidence="3" key="1">
    <citation type="submission" date="2016-11" db="UniProtKB">
        <authorList>
            <consortium name="WormBaseParasite"/>
        </authorList>
    </citation>
    <scope>IDENTIFICATION</scope>
</reference>
<dbReference type="WBParaSite" id="maker-unitig_1585-snap-gene-0.2-mRNA-1">
    <property type="protein sequence ID" value="maker-unitig_1585-snap-gene-0.2-mRNA-1"/>
    <property type="gene ID" value="maker-unitig_1585-snap-gene-0.2"/>
</dbReference>
<dbReference type="Proteomes" id="UP000095280">
    <property type="component" value="Unplaced"/>
</dbReference>
<evidence type="ECO:0000313" key="2">
    <source>
        <dbReference type="Proteomes" id="UP000095280"/>
    </source>
</evidence>
<feature type="region of interest" description="Disordered" evidence="1">
    <location>
        <begin position="106"/>
        <end position="135"/>
    </location>
</feature>
<accession>A0A1I8F2J2</accession>
<proteinExistence type="predicted"/>
<protein>
    <submittedName>
        <fullName evidence="3">ELMO domain-containing protein</fullName>
    </submittedName>
</protein>
<evidence type="ECO:0000256" key="1">
    <source>
        <dbReference type="SAM" id="MobiDB-lite"/>
    </source>
</evidence>
<sequence>SAGAVNAEHQTPTSVSTVSLPARVVLREEPASRRWNSGSLAVSPELKTDATAGVCARRRRRWRRARWRESLACYRRCADRRSAWPTIHAQSVAIATIIRRAISKQTPNKSELSAEKTEAGDDDDGADDEDGGGCSHRLDFNEVGEAGTIGSVVSDLHDALHAFDDKDYQVVCIKPEIDIPLGVLKTLEIVHMQHAWEAFGKGEYRLALSEIGDAVMPQSMEQMVRNARPSTVAPVLTGAVAGYYGYKGRFGYGMRSNFLLTSFLCTSCIRITARYSRNLVKWAAPPCTPALTSIWFSPERDSQAGARG</sequence>
<keyword evidence="2" id="KW-1185">Reference proteome</keyword>
<organism evidence="2 3">
    <name type="scientific">Macrostomum lignano</name>
    <dbReference type="NCBI Taxonomy" id="282301"/>
    <lineage>
        <taxon>Eukaryota</taxon>
        <taxon>Metazoa</taxon>
        <taxon>Spiralia</taxon>
        <taxon>Lophotrochozoa</taxon>
        <taxon>Platyhelminthes</taxon>
        <taxon>Rhabditophora</taxon>
        <taxon>Macrostomorpha</taxon>
        <taxon>Macrostomida</taxon>
        <taxon>Macrostomidae</taxon>
        <taxon>Macrostomum</taxon>
    </lineage>
</organism>
<name>A0A1I8F2J2_9PLAT</name>
<evidence type="ECO:0000313" key="3">
    <source>
        <dbReference type="WBParaSite" id="maker-unitig_1585-snap-gene-0.2-mRNA-1"/>
    </source>
</evidence>
<feature type="compositionally biased region" description="Acidic residues" evidence="1">
    <location>
        <begin position="120"/>
        <end position="131"/>
    </location>
</feature>